<feature type="region of interest" description="Disordered" evidence="1">
    <location>
        <begin position="23"/>
        <end position="74"/>
    </location>
</feature>
<comment type="caution">
    <text evidence="2">The sequence shown here is derived from an EMBL/GenBank/DDBJ whole genome shotgun (WGS) entry which is preliminary data.</text>
</comment>
<reference evidence="2 3" key="1">
    <citation type="submission" date="2023-09" db="EMBL/GenBank/DDBJ databases">
        <title>Multi-omics analysis of a traditional fermented food reveals byproduct-associated fungal strains for waste-to-food upcycling.</title>
        <authorList>
            <consortium name="Lawrence Berkeley National Laboratory"/>
            <person name="Rekdal V.M."/>
            <person name="Villalobos-Escobedo J.M."/>
            <person name="Rodriguez-Valeron N."/>
            <person name="Garcia M.O."/>
            <person name="Vasquez D.P."/>
            <person name="Damayanti I."/>
            <person name="Sorensen P.M."/>
            <person name="Baidoo E.E."/>
            <person name="De Carvalho A.C."/>
            <person name="Riley R."/>
            <person name="Lipzen A."/>
            <person name="He G."/>
            <person name="Yan M."/>
            <person name="Haridas S."/>
            <person name="Daum C."/>
            <person name="Yoshinaga Y."/>
            <person name="Ng V."/>
            <person name="Grigoriev I.V."/>
            <person name="Munk R."/>
            <person name="Nuraida L."/>
            <person name="Wijaya C.H."/>
            <person name="Morales P.-C."/>
            <person name="Keasling J.D."/>
        </authorList>
    </citation>
    <scope>NUCLEOTIDE SEQUENCE [LARGE SCALE GENOMIC DNA]</scope>
    <source>
        <strain evidence="2 3">FGSC 2613</strain>
    </source>
</reference>
<accession>A0ABR3DLV5</accession>
<proteinExistence type="predicted"/>
<feature type="region of interest" description="Disordered" evidence="1">
    <location>
        <begin position="149"/>
        <end position="179"/>
    </location>
</feature>
<sequence length="179" mass="19922">MPPHENFNHMIVRESQKVVVVGIFPPQPPKTSEPTTRRLGPSRHRWVKVRSRSDGRPTAAPHTGTQRHGGPKAGRRILRPFCNVGSPMGPLELQPHATMQVMATTRRLILEMVNSFQILVAWPSSLAHLCKTLGIADDEPRKVLVQHARRASCRTVHPPSTRNTLSRTPKSSPAKTEPP</sequence>
<feature type="compositionally biased region" description="Basic residues" evidence="1">
    <location>
        <begin position="40"/>
        <end position="50"/>
    </location>
</feature>
<dbReference type="EMBL" id="JAVLET010000002">
    <property type="protein sequence ID" value="KAL0473278.1"/>
    <property type="molecule type" value="Genomic_DNA"/>
</dbReference>
<dbReference type="Proteomes" id="UP001451303">
    <property type="component" value="Unassembled WGS sequence"/>
</dbReference>
<keyword evidence="3" id="KW-1185">Reference proteome</keyword>
<name>A0ABR3DLV5_NEUIN</name>
<protein>
    <submittedName>
        <fullName evidence="2">Uncharacterized protein</fullName>
    </submittedName>
</protein>
<gene>
    <name evidence="2" type="ORF">QR685DRAFT_437018</name>
</gene>
<evidence type="ECO:0000313" key="3">
    <source>
        <dbReference type="Proteomes" id="UP001451303"/>
    </source>
</evidence>
<organism evidence="2 3">
    <name type="scientific">Neurospora intermedia</name>
    <dbReference type="NCBI Taxonomy" id="5142"/>
    <lineage>
        <taxon>Eukaryota</taxon>
        <taxon>Fungi</taxon>
        <taxon>Dikarya</taxon>
        <taxon>Ascomycota</taxon>
        <taxon>Pezizomycotina</taxon>
        <taxon>Sordariomycetes</taxon>
        <taxon>Sordariomycetidae</taxon>
        <taxon>Sordariales</taxon>
        <taxon>Sordariaceae</taxon>
        <taxon>Neurospora</taxon>
    </lineage>
</organism>
<evidence type="ECO:0000313" key="2">
    <source>
        <dbReference type="EMBL" id="KAL0473278.1"/>
    </source>
</evidence>
<evidence type="ECO:0000256" key="1">
    <source>
        <dbReference type="SAM" id="MobiDB-lite"/>
    </source>
</evidence>
<feature type="compositionally biased region" description="Polar residues" evidence="1">
    <location>
        <begin position="158"/>
        <end position="179"/>
    </location>
</feature>